<dbReference type="InterPro" id="IPR013783">
    <property type="entry name" value="Ig-like_fold"/>
</dbReference>
<dbReference type="GeneID" id="105904960"/>
<comment type="subcellular location">
    <subcellularLocation>
        <location evidence="1">Cell membrane</location>
        <topology evidence="1">Single-pass type I membrane protein</topology>
    </subcellularLocation>
</comment>
<evidence type="ECO:0000313" key="14">
    <source>
        <dbReference type="RefSeq" id="XP_012688378.2"/>
    </source>
</evidence>
<dbReference type="PANTHER" id="PTHR25466">
    <property type="entry name" value="T-LYMPHOCYTE ACTIVATION ANTIGEN"/>
    <property type="match status" value="1"/>
</dbReference>
<keyword evidence="6" id="KW-0472">Membrane</keyword>
<keyword evidence="9" id="KW-0325">Glycoprotein</keyword>
<evidence type="ECO:0000313" key="13">
    <source>
        <dbReference type="Proteomes" id="UP000515152"/>
    </source>
</evidence>
<keyword evidence="7" id="KW-1015">Disulfide bond</keyword>
<evidence type="ECO:0000313" key="15">
    <source>
        <dbReference type="RefSeq" id="XP_012688379.2"/>
    </source>
</evidence>
<dbReference type="PANTHER" id="PTHR25466:SF11">
    <property type="entry name" value="GALECTIN 17-RELATED"/>
    <property type="match status" value="1"/>
</dbReference>
<dbReference type="GO" id="GO:0071222">
    <property type="term" value="P:cellular response to lipopolysaccharide"/>
    <property type="evidence" value="ECO:0007669"/>
    <property type="project" value="TreeGrafter"/>
</dbReference>
<keyword evidence="10" id="KW-0393">Immunoglobulin domain</keyword>
<dbReference type="KEGG" id="char:105904960"/>
<evidence type="ECO:0000256" key="8">
    <source>
        <dbReference type="ARBA" id="ARBA00023170"/>
    </source>
</evidence>
<keyword evidence="13" id="KW-1185">Reference proteome</keyword>
<feature type="domain" description="Ig-like" evidence="12">
    <location>
        <begin position="9"/>
        <end position="107"/>
    </location>
</feature>
<sequence>MANHTSNLPLFLWIVIQVCSSAHGSLVSKSCNVGQSAVLPCLLSSLDQAAPYIQWLSTAETVFERMGSEKFQGQGYEGRANVPQGMLEQGNCSLFLEDVRLTDSGVYESYLVVGDTRVKSKVLQQSIQFIVRDYKIKETVERGKDLVLELHTPQARQVVFQSGRPAQWEVLWKKGQEPHPSLSHRIREEEGRVVFRNAGSDDEGTYRVLDEHGLALSTVKVTVTEPMPERAETVWQINDDSHSAASSLSCQALTLLHLCALMHYFI</sequence>
<dbReference type="Gene3D" id="2.60.40.10">
    <property type="entry name" value="Immunoglobulins"/>
    <property type="match status" value="2"/>
</dbReference>
<keyword evidence="8" id="KW-0675">Receptor</keyword>
<dbReference type="SMART" id="SM00409">
    <property type="entry name" value="IG"/>
    <property type="match status" value="2"/>
</dbReference>
<name>A0A6P8GS64_CLUHA</name>
<evidence type="ECO:0000256" key="4">
    <source>
        <dbReference type="ARBA" id="ARBA00022729"/>
    </source>
</evidence>
<evidence type="ECO:0000256" key="2">
    <source>
        <dbReference type="ARBA" id="ARBA00022475"/>
    </source>
</evidence>
<evidence type="ECO:0000256" key="5">
    <source>
        <dbReference type="ARBA" id="ARBA00022989"/>
    </source>
</evidence>
<dbReference type="InterPro" id="IPR003599">
    <property type="entry name" value="Ig_sub"/>
</dbReference>
<evidence type="ECO:0000256" key="11">
    <source>
        <dbReference type="SAM" id="SignalP"/>
    </source>
</evidence>
<dbReference type="GeneTree" id="ENSGT01030000234974"/>
<evidence type="ECO:0000256" key="3">
    <source>
        <dbReference type="ARBA" id="ARBA00022692"/>
    </source>
</evidence>
<dbReference type="GO" id="GO:0006955">
    <property type="term" value="P:immune response"/>
    <property type="evidence" value="ECO:0007669"/>
    <property type="project" value="TreeGrafter"/>
</dbReference>
<evidence type="ECO:0000256" key="1">
    <source>
        <dbReference type="ARBA" id="ARBA00004251"/>
    </source>
</evidence>
<dbReference type="InterPro" id="IPR051713">
    <property type="entry name" value="T-cell_Activation_Regulation"/>
</dbReference>
<evidence type="ECO:0000256" key="7">
    <source>
        <dbReference type="ARBA" id="ARBA00023157"/>
    </source>
</evidence>
<gene>
    <name evidence="14 15" type="primary">lgals17</name>
</gene>
<dbReference type="OrthoDB" id="8951452at2759"/>
<reference evidence="14 15" key="1">
    <citation type="submission" date="2025-04" db="UniProtKB">
        <authorList>
            <consortium name="RefSeq"/>
        </authorList>
    </citation>
    <scope>IDENTIFICATION</scope>
</reference>
<dbReference type="GO" id="GO:0031295">
    <property type="term" value="P:T cell costimulation"/>
    <property type="evidence" value="ECO:0007669"/>
    <property type="project" value="TreeGrafter"/>
</dbReference>
<evidence type="ECO:0000256" key="10">
    <source>
        <dbReference type="ARBA" id="ARBA00023319"/>
    </source>
</evidence>
<dbReference type="GO" id="GO:0042130">
    <property type="term" value="P:negative regulation of T cell proliferation"/>
    <property type="evidence" value="ECO:0007669"/>
    <property type="project" value="TreeGrafter"/>
</dbReference>
<dbReference type="RefSeq" id="XP_012688379.2">
    <property type="nucleotide sequence ID" value="XM_012832925.3"/>
</dbReference>
<dbReference type="GO" id="GO:0042102">
    <property type="term" value="P:positive regulation of T cell proliferation"/>
    <property type="evidence" value="ECO:0007669"/>
    <property type="project" value="TreeGrafter"/>
</dbReference>
<feature type="signal peptide" evidence="11">
    <location>
        <begin position="1"/>
        <end position="24"/>
    </location>
</feature>
<dbReference type="InterPro" id="IPR007110">
    <property type="entry name" value="Ig-like_dom"/>
</dbReference>
<dbReference type="InterPro" id="IPR013106">
    <property type="entry name" value="Ig_V-set"/>
</dbReference>
<protein>
    <submittedName>
        <fullName evidence="14 15">Galectin 17</fullName>
    </submittedName>
</protein>
<keyword evidence="5" id="KW-1133">Transmembrane helix</keyword>
<evidence type="ECO:0000256" key="6">
    <source>
        <dbReference type="ARBA" id="ARBA00023136"/>
    </source>
</evidence>
<evidence type="ECO:0000259" key="12">
    <source>
        <dbReference type="PROSITE" id="PS50835"/>
    </source>
</evidence>
<keyword evidence="3" id="KW-0812">Transmembrane</keyword>
<dbReference type="InterPro" id="IPR036179">
    <property type="entry name" value="Ig-like_dom_sf"/>
</dbReference>
<dbReference type="GO" id="GO:0009897">
    <property type="term" value="C:external side of plasma membrane"/>
    <property type="evidence" value="ECO:0007669"/>
    <property type="project" value="TreeGrafter"/>
</dbReference>
<dbReference type="CTD" id="794824"/>
<evidence type="ECO:0000256" key="9">
    <source>
        <dbReference type="ARBA" id="ARBA00023180"/>
    </source>
</evidence>
<proteinExistence type="predicted"/>
<organism evidence="13 15">
    <name type="scientific">Clupea harengus</name>
    <name type="common">Atlantic herring</name>
    <dbReference type="NCBI Taxonomy" id="7950"/>
    <lineage>
        <taxon>Eukaryota</taxon>
        <taxon>Metazoa</taxon>
        <taxon>Chordata</taxon>
        <taxon>Craniata</taxon>
        <taxon>Vertebrata</taxon>
        <taxon>Euteleostomi</taxon>
        <taxon>Actinopterygii</taxon>
        <taxon>Neopterygii</taxon>
        <taxon>Teleostei</taxon>
        <taxon>Clupei</taxon>
        <taxon>Clupeiformes</taxon>
        <taxon>Clupeoidei</taxon>
        <taxon>Clupeidae</taxon>
        <taxon>Clupea</taxon>
    </lineage>
</organism>
<accession>A0A6P8GS64</accession>
<feature type="chain" id="PRO_5044652958" evidence="11">
    <location>
        <begin position="25"/>
        <end position="266"/>
    </location>
</feature>
<dbReference type="Pfam" id="PF07686">
    <property type="entry name" value="V-set"/>
    <property type="match status" value="1"/>
</dbReference>
<dbReference type="Proteomes" id="UP000515152">
    <property type="component" value="Chromosome 19"/>
</dbReference>
<dbReference type="AlphaFoldDB" id="A0A6P8GS64"/>
<dbReference type="GO" id="GO:0007166">
    <property type="term" value="P:cell surface receptor signaling pathway"/>
    <property type="evidence" value="ECO:0007669"/>
    <property type="project" value="TreeGrafter"/>
</dbReference>
<dbReference type="PROSITE" id="PS50835">
    <property type="entry name" value="IG_LIKE"/>
    <property type="match status" value="1"/>
</dbReference>
<dbReference type="RefSeq" id="XP_012688378.2">
    <property type="nucleotide sequence ID" value="XM_012832924.3"/>
</dbReference>
<keyword evidence="4 11" id="KW-0732">Signal</keyword>
<dbReference type="SUPFAM" id="SSF48726">
    <property type="entry name" value="Immunoglobulin"/>
    <property type="match status" value="2"/>
</dbReference>
<keyword evidence="2" id="KW-1003">Cell membrane</keyword>